<dbReference type="PANTHER" id="PTHR33133">
    <property type="entry name" value="OS08G0107100 PROTEIN-RELATED"/>
    <property type="match status" value="1"/>
</dbReference>
<comment type="caution">
    <text evidence="2">The sequence shown here is derived from an EMBL/GenBank/DDBJ whole genome shotgun (WGS) entry which is preliminary data.</text>
</comment>
<evidence type="ECO:0000256" key="1">
    <source>
        <dbReference type="SAM" id="Phobius"/>
    </source>
</evidence>
<keyword evidence="1" id="KW-1133">Transmembrane helix</keyword>
<protein>
    <submittedName>
        <fullName evidence="2">Uncharacterized protein</fullName>
    </submittedName>
</protein>
<organism evidence="2 3">
    <name type="scientific">Musa balbisiana</name>
    <name type="common">Banana</name>
    <dbReference type="NCBI Taxonomy" id="52838"/>
    <lineage>
        <taxon>Eukaryota</taxon>
        <taxon>Viridiplantae</taxon>
        <taxon>Streptophyta</taxon>
        <taxon>Embryophyta</taxon>
        <taxon>Tracheophyta</taxon>
        <taxon>Spermatophyta</taxon>
        <taxon>Magnoliopsida</taxon>
        <taxon>Liliopsida</taxon>
        <taxon>Zingiberales</taxon>
        <taxon>Musaceae</taxon>
        <taxon>Musa</taxon>
    </lineage>
</organism>
<feature type="transmembrane region" description="Helical" evidence="1">
    <location>
        <begin position="356"/>
        <end position="383"/>
    </location>
</feature>
<evidence type="ECO:0000313" key="2">
    <source>
        <dbReference type="EMBL" id="THU59135.1"/>
    </source>
</evidence>
<keyword evidence="3" id="KW-1185">Reference proteome</keyword>
<feature type="transmembrane region" description="Helical" evidence="1">
    <location>
        <begin position="437"/>
        <end position="469"/>
    </location>
</feature>
<feature type="transmembrane region" description="Helical" evidence="1">
    <location>
        <begin position="404"/>
        <end position="431"/>
    </location>
</feature>
<name>A0A4S8JBZ1_MUSBA</name>
<feature type="transmembrane region" description="Helical" evidence="1">
    <location>
        <begin position="13"/>
        <end position="31"/>
    </location>
</feature>
<evidence type="ECO:0000313" key="3">
    <source>
        <dbReference type="Proteomes" id="UP000317650"/>
    </source>
</evidence>
<feature type="transmembrane region" description="Helical" evidence="1">
    <location>
        <begin position="302"/>
        <end position="322"/>
    </location>
</feature>
<gene>
    <name evidence="2" type="ORF">C4D60_Mb03t21800</name>
</gene>
<feature type="transmembrane region" description="Helical" evidence="1">
    <location>
        <begin position="126"/>
        <end position="144"/>
    </location>
</feature>
<feature type="transmembrane region" description="Helical" evidence="1">
    <location>
        <begin position="494"/>
        <end position="515"/>
    </location>
</feature>
<keyword evidence="1" id="KW-0472">Membrane</keyword>
<accession>A0A4S8JBZ1</accession>
<feature type="transmembrane region" description="Helical" evidence="1">
    <location>
        <begin position="93"/>
        <end position="114"/>
    </location>
</feature>
<dbReference type="PANTHER" id="PTHR33133:SF1">
    <property type="entry name" value="EXPRESSED PROTEIN-RELATED"/>
    <property type="match status" value="1"/>
</dbReference>
<proteinExistence type="predicted"/>
<dbReference type="Proteomes" id="UP000317650">
    <property type="component" value="Chromosome 3"/>
</dbReference>
<sequence length="568" mass="60616">MALLAGNNGNTSTISRTLLVLVICNLFLLLSKIEASPGKAKQFEPLSFVGSRLSAMAMAYLSTATYAGKHHHSHSPGELLSGMLSTWRRPAITLAYVELFATASASLLMALRAFAGAAGEAAPEALVISGSLALLSCLGPVVFAHSEIACRLSLVVAVAEEDFEGMSALARAEELVKEKKVHGFVLTAALGLAEQAALTVFGCNGDGGWGIGTLLFAGPVLLMVNGTSQIFSSSSSALFDPIDIPYIKAQTLKGLPSTLAQCKLRHGDVSCFPATMAKPCKFLGTSTILWEALRIPFRNPNLILPILILTLVSSSSSLLFLGESLSMLFFSRPICSRVTDLFSLLAYVEGLSIPQWILLTLLFIVISLLTTATIHATAMAYTGKHPATPSDVILKTRQTWKGSLVTQICITILHLCFVLSTDPVLVGLAIISNDSKLLTLLLIVVSLLAVFYYLYVAIVLLLCLVVSAIEDECYGTEAMGRALELFSRSRKQGVVIAVLVVVVSSVASLVSEVVYSAQSDGSQLLIGKQRCGVEFVDLSHKIAMNVLFVVYIESNVNDIVAKVTAFVY</sequence>
<dbReference type="AlphaFoldDB" id="A0A4S8JBZ1"/>
<keyword evidence="1" id="KW-0812">Transmembrane</keyword>
<dbReference type="EMBL" id="PYDT01000006">
    <property type="protein sequence ID" value="THU59135.1"/>
    <property type="molecule type" value="Genomic_DNA"/>
</dbReference>
<reference evidence="2 3" key="1">
    <citation type="journal article" date="2019" name="Nat. Plants">
        <title>Genome sequencing of Musa balbisiana reveals subgenome evolution and function divergence in polyploid bananas.</title>
        <authorList>
            <person name="Yao X."/>
        </authorList>
    </citation>
    <scope>NUCLEOTIDE SEQUENCE [LARGE SCALE GENOMIC DNA]</scope>
    <source>
        <strain evidence="3">cv. DH-PKW</strain>
        <tissue evidence="2">Leaves</tissue>
    </source>
</reference>